<dbReference type="SMART" id="SM00248">
    <property type="entry name" value="ANK"/>
    <property type="match status" value="4"/>
</dbReference>
<feature type="repeat" description="ANK" evidence="3">
    <location>
        <begin position="198"/>
        <end position="230"/>
    </location>
</feature>
<evidence type="ECO:0000256" key="3">
    <source>
        <dbReference type="PROSITE-ProRule" id="PRU00023"/>
    </source>
</evidence>
<sequence>MSRSTAEAAVKRNFQQACTNGNTRGVRRALASGQLSARDLDLGLRHATSEAHLDIIIALLDIGVPMSPLAIGYLTGKRGRQDPRVIRLYFDRGLKPRKCTTSAGEPLLRFFYADCARELLERGVDPNRCGPRKITPLASALNKVNEDGGATFDLLVEYGAKVDSSLWFHALAWPTDTGIKARFLLSKGLDPTTATSEKWGTPLHAAARFADMEVIQLLLDVGADPRARSYCKNFKGLTPVDVAKWKRRVSHEPSVKSMYQSVIELLESASLQSCSSTIGLSEVSNTEHDMETPVADETKTKAQHDILGTDLSEYAVRDLNLEAERSTKAQNTKKREFSGEGSVSSRTRSRTKSVS</sequence>
<dbReference type="InterPro" id="IPR036770">
    <property type="entry name" value="Ankyrin_rpt-contain_sf"/>
</dbReference>
<evidence type="ECO:0000256" key="1">
    <source>
        <dbReference type="ARBA" id="ARBA00022737"/>
    </source>
</evidence>
<feature type="region of interest" description="Disordered" evidence="4">
    <location>
        <begin position="283"/>
        <end position="303"/>
    </location>
</feature>
<feature type="region of interest" description="Disordered" evidence="4">
    <location>
        <begin position="322"/>
        <end position="355"/>
    </location>
</feature>
<evidence type="ECO:0000313" key="5">
    <source>
        <dbReference type="EMBL" id="GKZ25570.1"/>
    </source>
</evidence>
<dbReference type="EMBL" id="BROQ01000115">
    <property type="protein sequence ID" value="GKZ25570.1"/>
    <property type="molecule type" value="Genomic_DNA"/>
</dbReference>
<evidence type="ECO:0000256" key="4">
    <source>
        <dbReference type="SAM" id="MobiDB-lite"/>
    </source>
</evidence>
<feature type="compositionally biased region" description="Basic and acidic residues" evidence="4">
    <location>
        <begin position="322"/>
        <end position="338"/>
    </location>
</feature>
<dbReference type="Pfam" id="PF00023">
    <property type="entry name" value="Ank"/>
    <property type="match status" value="1"/>
</dbReference>
<dbReference type="PROSITE" id="PS50297">
    <property type="entry name" value="ANK_REP_REGION"/>
    <property type="match status" value="1"/>
</dbReference>
<name>A0A9W5YWZ3_9EURO</name>
<dbReference type="InterPro" id="IPR002110">
    <property type="entry name" value="Ankyrin_rpt"/>
</dbReference>
<dbReference type="Gene3D" id="1.25.40.20">
    <property type="entry name" value="Ankyrin repeat-containing domain"/>
    <property type="match status" value="2"/>
</dbReference>
<organism evidence="5 6">
    <name type="scientific">Aspergillus brasiliensis</name>
    <dbReference type="NCBI Taxonomy" id="319629"/>
    <lineage>
        <taxon>Eukaryota</taxon>
        <taxon>Fungi</taxon>
        <taxon>Dikarya</taxon>
        <taxon>Ascomycota</taxon>
        <taxon>Pezizomycotina</taxon>
        <taxon>Eurotiomycetes</taxon>
        <taxon>Eurotiomycetidae</taxon>
        <taxon>Eurotiales</taxon>
        <taxon>Aspergillaceae</taxon>
        <taxon>Aspergillus</taxon>
        <taxon>Aspergillus subgen. Circumdati</taxon>
    </lineage>
</organism>
<dbReference type="Proteomes" id="UP001143548">
    <property type="component" value="Unassembled WGS sequence"/>
</dbReference>
<dbReference type="PANTHER" id="PTHR24171:SF8">
    <property type="entry name" value="BRCA1-ASSOCIATED RING DOMAIN PROTEIN 1"/>
    <property type="match status" value="1"/>
</dbReference>
<dbReference type="PROSITE" id="PS50088">
    <property type="entry name" value="ANK_REPEAT"/>
    <property type="match status" value="1"/>
</dbReference>
<evidence type="ECO:0000313" key="6">
    <source>
        <dbReference type="Proteomes" id="UP001143548"/>
    </source>
</evidence>
<dbReference type="SUPFAM" id="SSF48403">
    <property type="entry name" value="Ankyrin repeat"/>
    <property type="match status" value="1"/>
</dbReference>
<feature type="compositionally biased region" description="Basic and acidic residues" evidence="4">
    <location>
        <begin position="285"/>
        <end position="303"/>
    </location>
</feature>
<keyword evidence="2 3" id="KW-0040">ANK repeat</keyword>
<gene>
    <name evidence="5" type="ORF">AbraCBS73388_001212</name>
</gene>
<accession>A0A9W5YWZ3</accession>
<keyword evidence="1" id="KW-0677">Repeat</keyword>
<evidence type="ECO:0008006" key="7">
    <source>
        <dbReference type="Google" id="ProtNLM"/>
    </source>
</evidence>
<dbReference type="GO" id="GO:0085020">
    <property type="term" value="P:protein K6-linked ubiquitination"/>
    <property type="evidence" value="ECO:0007669"/>
    <property type="project" value="TreeGrafter"/>
</dbReference>
<dbReference type="GO" id="GO:0004842">
    <property type="term" value="F:ubiquitin-protein transferase activity"/>
    <property type="evidence" value="ECO:0007669"/>
    <property type="project" value="TreeGrafter"/>
</dbReference>
<dbReference type="PANTHER" id="PTHR24171">
    <property type="entry name" value="ANKYRIN REPEAT DOMAIN-CONTAINING PROTEIN 39-RELATED"/>
    <property type="match status" value="1"/>
</dbReference>
<protein>
    <recommendedName>
        <fullName evidence="7">Ankyrin</fullName>
    </recommendedName>
</protein>
<comment type="caution">
    <text evidence="5">The sequence shown here is derived from an EMBL/GenBank/DDBJ whole genome shotgun (WGS) entry which is preliminary data.</text>
</comment>
<evidence type="ECO:0000256" key="2">
    <source>
        <dbReference type="ARBA" id="ARBA00023043"/>
    </source>
</evidence>
<dbReference type="AlphaFoldDB" id="A0A9W5YWZ3"/>
<proteinExistence type="predicted"/>
<reference evidence="5" key="1">
    <citation type="submission" date="2022-07" db="EMBL/GenBank/DDBJ databases">
        <title>Taxonomy of Aspergillus series Nigri: significant species reduction supported by multi-species coalescent approaches.</title>
        <authorList>
            <person name="Bian C."/>
            <person name="Kusuya Y."/>
            <person name="Sklenar F."/>
            <person name="D'hooge E."/>
            <person name="Yaguchi T."/>
            <person name="Takahashi H."/>
            <person name="Hubka V."/>
        </authorList>
    </citation>
    <scope>NUCLEOTIDE SEQUENCE</scope>
    <source>
        <strain evidence="5">CBS 733.88</strain>
    </source>
</reference>